<evidence type="ECO:0000313" key="1">
    <source>
        <dbReference type="EMBL" id="KAL0100756.1"/>
    </source>
</evidence>
<evidence type="ECO:0000313" key="2">
    <source>
        <dbReference type="Proteomes" id="UP001430953"/>
    </source>
</evidence>
<organism evidence="1 2">
    <name type="scientific">Cardiocondyla obscurior</name>
    <dbReference type="NCBI Taxonomy" id="286306"/>
    <lineage>
        <taxon>Eukaryota</taxon>
        <taxon>Metazoa</taxon>
        <taxon>Ecdysozoa</taxon>
        <taxon>Arthropoda</taxon>
        <taxon>Hexapoda</taxon>
        <taxon>Insecta</taxon>
        <taxon>Pterygota</taxon>
        <taxon>Neoptera</taxon>
        <taxon>Endopterygota</taxon>
        <taxon>Hymenoptera</taxon>
        <taxon>Apocrita</taxon>
        <taxon>Aculeata</taxon>
        <taxon>Formicoidea</taxon>
        <taxon>Formicidae</taxon>
        <taxon>Myrmicinae</taxon>
        <taxon>Cardiocondyla</taxon>
    </lineage>
</organism>
<protein>
    <submittedName>
        <fullName evidence="1">Uncharacterized protein</fullName>
    </submittedName>
</protein>
<comment type="caution">
    <text evidence="1">The sequence shown here is derived from an EMBL/GenBank/DDBJ whole genome shotgun (WGS) entry which is preliminary data.</text>
</comment>
<dbReference type="EMBL" id="JADYXP020000025">
    <property type="protein sequence ID" value="KAL0100756.1"/>
    <property type="molecule type" value="Genomic_DNA"/>
</dbReference>
<keyword evidence="2" id="KW-1185">Reference proteome</keyword>
<dbReference type="Proteomes" id="UP001430953">
    <property type="component" value="Unassembled WGS sequence"/>
</dbReference>
<proteinExistence type="predicted"/>
<reference evidence="1 2" key="1">
    <citation type="submission" date="2023-03" db="EMBL/GenBank/DDBJ databases">
        <title>High recombination rates correlate with genetic variation in Cardiocondyla obscurior ants.</title>
        <authorList>
            <person name="Errbii M."/>
        </authorList>
    </citation>
    <scope>NUCLEOTIDE SEQUENCE [LARGE SCALE GENOMIC DNA]</scope>
    <source>
        <strain evidence="1">Alpha-2009</strain>
        <tissue evidence="1">Whole body</tissue>
    </source>
</reference>
<dbReference type="AlphaFoldDB" id="A0AAW2EES0"/>
<sequence length="57" mass="6243">MGLSQLYFSLGEIYTVGKICVANVGSSVSLVNRLENSNEDVPRVYLGSRYSDDCLIP</sequence>
<name>A0AAW2EES0_9HYME</name>
<accession>A0AAW2EES0</accession>
<gene>
    <name evidence="1" type="ORF">PUN28_019258</name>
</gene>